<comment type="similarity">
    <text evidence="1">Belongs to the short-chain dehydrogenases/reductases (SDR) family.</text>
</comment>
<evidence type="ECO:0000256" key="2">
    <source>
        <dbReference type="SAM" id="Phobius"/>
    </source>
</evidence>
<dbReference type="InterPro" id="IPR020904">
    <property type="entry name" value="Sc_DH/Rdtase_CS"/>
</dbReference>
<organism evidence="3 4">
    <name type="scientific">Niastella soli</name>
    <dbReference type="NCBI Taxonomy" id="2821487"/>
    <lineage>
        <taxon>Bacteria</taxon>
        <taxon>Pseudomonadati</taxon>
        <taxon>Bacteroidota</taxon>
        <taxon>Chitinophagia</taxon>
        <taxon>Chitinophagales</taxon>
        <taxon>Chitinophagaceae</taxon>
        <taxon>Niastella</taxon>
    </lineage>
</organism>
<dbReference type="PANTHER" id="PTHR43976:SF7">
    <property type="entry name" value="SHORT-CHAIN DEHYDROGENASE_REDUCTASE FAMILY PROTEIN"/>
    <property type="match status" value="1"/>
</dbReference>
<dbReference type="RefSeq" id="WP_209143406.1">
    <property type="nucleotide sequence ID" value="NZ_JAGHKO010000014.1"/>
</dbReference>
<comment type="caution">
    <text evidence="3">The sequence shown here is derived from an EMBL/GenBank/DDBJ whole genome shotgun (WGS) entry which is preliminary data.</text>
</comment>
<dbReference type="InterPro" id="IPR036291">
    <property type="entry name" value="NAD(P)-bd_dom_sf"/>
</dbReference>
<dbReference type="SUPFAM" id="SSF51735">
    <property type="entry name" value="NAD(P)-binding Rossmann-fold domains"/>
    <property type="match status" value="1"/>
</dbReference>
<dbReference type="Gene3D" id="3.40.50.720">
    <property type="entry name" value="NAD(P)-binding Rossmann-like Domain"/>
    <property type="match status" value="1"/>
</dbReference>
<feature type="transmembrane region" description="Helical" evidence="2">
    <location>
        <begin position="135"/>
        <end position="156"/>
    </location>
</feature>
<evidence type="ECO:0000313" key="3">
    <source>
        <dbReference type="EMBL" id="MBO9204638.1"/>
    </source>
</evidence>
<accession>A0ABS3Z386</accession>
<protein>
    <submittedName>
        <fullName evidence="3">SDR family oxidoreductase</fullName>
    </submittedName>
</protein>
<dbReference type="PROSITE" id="PS00061">
    <property type="entry name" value="ADH_SHORT"/>
    <property type="match status" value="1"/>
</dbReference>
<gene>
    <name evidence="3" type="ORF">J7I42_30400</name>
</gene>
<dbReference type="InterPro" id="IPR002347">
    <property type="entry name" value="SDR_fam"/>
</dbReference>
<evidence type="ECO:0000313" key="4">
    <source>
        <dbReference type="Proteomes" id="UP000677244"/>
    </source>
</evidence>
<keyword evidence="2" id="KW-0472">Membrane</keyword>
<dbReference type="PANTHER" id="PTHR43976">
    <property type="entry name" value="SHORT CHAIN DEHYDROGENASE"/>
    <property type="match status" value="1"/>
</dbReference>
<proteinExistence type="inferred from homology"/>
<dbReference type="CDD" id="cd05374">
    <property type="entry name" value="17beta-HSD-like_SDR_c"/>
    <property type="match status" value="1"/>
</dbReference>
<feature type="transmembrane region" description="Helical" evidence="2">
    <location>
        <begin position="176"/>
        <end position="198"/>
    </location>
</feature>
<dbReference type="Pfam" id="PF00106">
    <property type="entry name" value="adh_short"/>
    <property type="match status" value="1"/>
</dbReference>
<reference evidence="3 4" key="1">
    <citation type="submission" date="2021-03" db="EMBL/GenBank/DDBJ databases">
        <title>Assistant Professor.</title>
        <authorList>
            <person name="Huq M.A."/>
        </authorList>
    </citation>
    <scope>NUCLEOTIDE SEQUENCE [LARGE SCALE GENOMIC DNA]</scope>
    <source>
        <strain evidence="3 4">MAH-29</strain>
    </source>
</reference>
<sequence length="263" mass="28682">MNNKENKKVWFVTGASKGLGLALTKALLEAGYRVAATSRNQEQLISSTGVTSDRFLPLGVDLTAPLAVNKAIADTVQHFGRLDVIVNNAGYGMGGTVEEFSEQELIQSFDVNVFAPVYVMQAALPFLRSQKSGHIINISSIAGFAPATGWAIYAATKFALTGMTEVLAQDLKELNIHATVVAPGAFVPSSFLTIRWYLSKTASAIIVRYGPRTKNTGVCTVRKLAIRIKPLPHLLNWPKCLFRRPDCSLVRMLITGQKERSMI</sequence>
<keyword evidence="4" id="KW-1185">Reference proteome</keyword>
<keyword evidence="2" id="KW-0812">Transmembrane</keyword>
<dbReference type="Proteomes" id="UP000677244">
    <property type="component" value="Unassembled WGS sequence"/>
</dbReference>
<dbReference type="EMBL" id="JAGHKO010000014">
    <property type="protein sequence ID" value="MBO9204638.1"/>
    <property type="molecule type" value="Genomic_DNA"/>
</dbReference>
<dbReference type="PRINTS" id="PR00081">
    <property type="entry name" value="GDHRDH"/>
</dbReference>
<dbReference type="PRINTS" id="PR00080">
    <property type="entry name" value="SDRFAMILY"/>
</dbReference>
<dbReference type="InterPro" id="IPR051911">
    <property type="entry name" value="SDR_oxidoreductase"/>
</dbReference>
<evidence type="ECO:0000256" key="1">
    <source>
        <dbReference type="RuleBase" id="RU000363"/>
    </source>
</evidence>
<keyword evidence="2" id="KW-1133">Transmembrane helix</keyword>
<name>A0ABS3Z386_9BACT</name>